<organism evidence="3 4">
    <name type="scientific">Paenibacillus profundus</name>
    <dbReference type="NCBI Taxonomy" id="1173085"/>
    <lineage>
        <taxon>Bacteria</taxon>
        <taxon>Bacillati</taxon>
        <taxon>Bacillota</taxon>
        <taxon>Bacilli</taxon>
        <taxon>Bacillales</taxon>
        <taxon>Paenibacillaceae</taxon>
        <taxon>Paenibacillus</taxon>
    </lineage>
</organism>
<dbReference type="Gene3D" id="2.60.120.260">
    <property type="entry name" value="Galactose-binding domain-like"/>
    <property type="match status" value="1"/>
</dbReference>
<dbReference type="SUPFAM" id="SSF49384">
    <property type="entry name" value="Carbohydrate-binding domain"/>
    <property type="match status" value="1"/>
</dbReference>
<dbReference type="PROSITE" id="PS00018">
    <property type="entry name" value="EF_HAND_1"/>
    <property type="match status" value="1"/>
</dbReference>
<protein>
    <submittedName>
        <fullName evidence="3">DUF4855 domain-containing protein</fullName>
    </submittedName>
</protein>
<dbReference type="PROSITE" id="PS51766">
    <property type="entry name" value="DOCKERIN"/>
    <property type="match status" value="1"/>
</dbReference>
<dbReference type="Pfam" id="PF17963">
    <property type="entry name" value="Big_9"/>
    <property type="match status" value="1"/>
</dbReference>
<dbReference type="RefSeq" id="WP_233698885.1">
    <property type="nucleotide sequence ID" value="NZ_JAJNBZ010000035.1"/>
</dbReference>
<dbReference type="Gene3D" id="2.60.40.680">
    <property type="match status" value="1"/>
</dbReference>
<dbReference type="InterPro" id="IPR008979">
    <property type="entry name" value="Galactose-bd-like_sf"/>
</dbReference>
<dbReference type="SUPFAM" id="SSF63446">
    <property type="entry name" value="Type I dockerin domain"/>
    <property type="match status" value="1"/>
</dbReference>
<evidence type="ECO:0000313" key="4">
    <source>
        <dbReference type="Proteomes" id="UP001199916"/>
    </source>
</evidence>
<dbReference type="CDD" id="cd14254">
    <property type="entry name" value="Dockerin_II"/>
    <property type="match status" value="1"/>
</dbReference>
<dbReference type="Pfam" id="PF16147">
    <property type="entry name" value="DUF4855"/>
    <property type="match status" value="1"/>
</dbReference>
<proteinExistence type="predicted"/>
<dbReference type="InterPro" id="IPR008965">
    <property type="entry name" value="CBM2/CBM3_carb-bd_dom_sf"/>
</dbReference>
<gene>
    <name evidence="3" type="ORF">LQV63_26515</name>
</gene>
<dbReference type="SUPFAM" id="SSF49785">
    <property type="entry name" value="Galactose-binding domain-like"/>
    <property type="match status" value="1"/>
</dbReference>
<feature type="domain" description="Dockerin" evidence="2">
    <location>
        <begin position="780"/>
        <end position="842"/>
    </location>
</feature>
<keyword evidence="1" id="KW-0732">Signal</keyword>
<keyword evidence="4" id="KW-1185">Reference proteome</keyword>
<accession>A0ABS8YLX4</accession>
<evidence type="ECO:0000259" key="2">
    <source>
        <dbReference type="PROSITE" id="PS51766"/>
    </source>
</evidence>
<dbReference type="Gene3D" id="1.10.1330.10">
    <property type="entry name" value="Dockerin domain"/>
    <property type="match status" value="1"/>
</dbReference>
<dbReference type="InterPro" id="IPR002105">
    <property type="entry name" value="Dockerin_1_rpt"/>
</dbReference>
<dbReference type="InterPro" id="IPR016134">
    <property type="entry name" value="Dockerin_dom"/>
</dbReference>
<dbReference type="InterPro" id="IPR018247">
    <property type="entry name" value="EF_Hand_1_Ca_BS"/>
</dbReference>
<evidence type="ECO:0000256" key="1">
    <source>
        <dbReference type="SAM" id="SignalP"/>
    </source>
</evidence>
<name>A0ABS8YLX4_9BACL</name>
<dbReference type="InterPro" id="IPR032329">
    <property type="entry name" value="DUF4855"/>
</dbReference>
<reference evidence="3 4" key="1">
    <citation type="submission" date="2021-11" db="EMBL/GenBank/DDBJ databases">
        <title>Draft genome sequence of Paenibacillus profundus YoMME, a new Gram-positive bacteria with exoelectrogenic properties.</title>
        <authorList>
            <person name="Hubenova Y."/>
            <person name="Hubenova E."/>
            <person name="Manasiev Y."/>
            <person name="Peykov S."/>
            <person name="Mitov M."/>
        </authorList>
    </citation>
    <scope>NUCLEOTIDE SEQUENCE [LARGE SCALE GENOMIC DNA]</scope>
    <source>
        <strain evidence="3 4">YoMME</strain>
    </source>
</reference>
<comment type="caution">
    <text evidence="3">The sequence shown here is derived from an EMBL/GenBank/DDBJ whole genome shotgun (WGS) entry which is preliminary data.</text>
</comment>
<dbReference type="Pfam" id="PF00404">
    <property type="entry name" value="Dockerin_1"/>
    <property type="match status" value="1"/>
</dbReference>
<feature type="chain" id="PRO_5046583926" evidence="1">
    <location>
        <begin position="27"/>
        <end position="842"/>
    </location>
</feature>
<evidence type="ECO:0000313" key="3">
    <source>
        <dbReference type="EMBL" id="MCE5172826.1"/>
    </source>
</evidence>
<feature type="signal peptide" evidence="1">
    <location>
        <begin position="1"/>
        <end position="26"/>
    </location>
</feature>
<dbReference type="InterPro" id="IPR036439">
    <property type="entry name" value="Dockerin_dom_sf"/>
</dbReference>
<dbReference type="Gene3D" id="2.60.40.3440">
    <property type="match status" value="1"/>
</dbReference>
<dbReference type="EMBL" id="JAJNBZ010000035">
    <property type="protein sequence ID" value="MCE5172826.1"/>
    <property type="molecule type" value="Genomic_DNA"/>
</dbReference>
<dbReference type="Pfam" id="PF00963">
    <property type="entry name" value="Cohesin"/>
    <property type="match status" value="1"/>
</dbReference>
<dbReference type="InterPro" id="IPR002102">
    <property type="entry name" value="Cohesin_dom"/>
</dbReference>
<dbReference type="Proteomes" id="UP001199916">
    <property type="component" value="Unassembled WGS sequence"/>
</dbReference>
<dbReference type="CDD" id="cd08547">
    <property type="entry name" value="Type_II_cohesin"/>
    <property type="match status" value="1"/>
</dbReference>
<sequence length="842" mass="92386">MNLMKRWISLTVCMVMMLTAIPNAHAAENQPELRNLAKEASYEWSEAPESSYPDPGNKLTDGKIGGLNVLDPAWVGSLHKTTREIVLDLGERKSISSVKAHFLQDWPSSAILFPLTVSVYVSDDKEHWGTIAHRATEHLWVDGPPVDQYYVWDGSKDGIPTAGSDAVMAYARYVKVTFSMHPKAWSFIDEIEVWGADGKAEGAKQVPSETFHYLQPGEPTAGIRNLSLIYNGYYSDVPKLTKENLIPEIGYVNKEGKLADWFFDGVLMLGLLTPQGHDFGNGETNLSEWKWYLDKTFNDQGDMYQVNEATKEVGEKLGQPEHKVKVVMMIPNPGEHLSNFGDVDGDGVSENFNAGEVGEEAAMANRKKAIRWWIQEVMQRWNTSSYSNLELVGLYWLDEQVSTSKSGPEFLRFVNGLVHAQGLKAFWIPHFLSYKSFMWKDVGFDSSAFQPNYYFEELNMDRLKDAANIAKRYGMGVELEFDDRMLKDKAFRKRFLEYLDAGEQFGFKDHAYKAYYKGSGTILHDAAASKDPEIRELYDKLYQFAKGSAADNKAPVAADAAFSTAADTPISGKLAASDADGDGLTYSIVEKSAKGKAEITDAATGAFTYTPNAGQTGTDTFTFKANDGKADSNIAKITVTIGSMPAGVQTVLAGAGSVPAGEKFTVTYGLTSVTQAVYGQDIRLDYDSAFMEFVSARSVIDGISLVEIDKKTAGKLRVIMASQGAGHAVTGNAELVEFTFKAKKDAQSATGVISISSAVLGDEQGTETQAAPSSKTIQVTAKIPGDYNGDDKVTVGDLGIVASHYGKTKQSLDWEQVKHMDVNRDGKIDIQDLAAVARIMLK</sequence>